<name>A0A6B0R4X1_9CETA</name>
<evidence type="ECO:0000313" key="2">
    <source>
        <dbReference type="Proteomes" id="UP000322234"/>
    </source>
</evidence>
<organism evidence="1 2">
    <name type="scientific">Bos mutus</name>
    <name type="common">wild yak</name>
    <dbReference type="NCBI Taxonomy" id="72004"/>
    <lineage>
        <taxon>Eukaryota</taxon>
        <taxon>Metazoa</taxon>
        <taxon>Chordata</taxon>
        <taxon>Craniata</taxon>
        <taxon>Vertebrata</taxon>
        <taxon>Euteleostomi</taxon>
        <taxon>Mammalia</taxon>
        <taxon>Eutheria</taxon>
        <taxon>Laurasiatheria</taxon>
        <taxon>Artiodactyla</taxon>
        <taxon>Ruminantia</taxon>
        <taxon>Pecora</taxon>
        <taxon>Bovidae</taxon>
        <taxon>Bovinae</taxon>
        <taxon>Bos</taxon>
    </lineage>
</organism>
<accession>A0A6B0R4X1</accession>
<proteinExistence type="predicted"/>
<reference evidence="1" key="1">
    <citation type="submission" date="2019-10" db="EMBL/GenBank/DDBJ databases">
        <title>The sequence and de novo assembly of the wild yak genome.</title>
        <authorList>
            <person name="Liu Y."/>
        </authorList>
    </citation>
    <scope>NUCLEOTIDE SEQUENCE [LARGE SCALE GENOMIC DNA]</scope>
    <source>
        <strain evidence="1">WY2019</strain>
    </source>
</reference>
<protein>
    <submittedName>
        <fullName evidence="1">Uncharacterized protein</fullName>
    </submittedName>
</protein>
<evidence type="ECO:0000313" key="1">
    <source>
        <dbReference type="EMBL" id="MXQ84680.1"/>
    </source>
</evidence>
<sequence length="292" mass="32864">MFTNYALLNSTGICEYQALNQVGLSGRLVASPFGTLYEIGCIFVIASPGFQAFPDLGGPGPGVATLAIGMTLKQKYSLEDQQFKGCVYETFTFIDCDQAEKFSKDSQLEWQQVGRGNVQLEFCKRNLASAYMCSNRSLSSKLEVFSNKVAFIFQVIRSQYDAIFIIPGGERAHHEQVKEWGTFNKLFTSRVDTCLCDVTTQFINTLGRAGRRLKQVGVLSDEIKSVITQVVTDFLLQDFLDVSLMFSKECDDWDFPLCQMRILPSLASMQFRPVSFTGLFDNEKYPLDGYRL</sequence>
<keyword evidence="2" id="KW-1185">Reference proteome</keyword>
<dbReference type="EMBL" id="VBQZ03000022">
    <property type="protein sequence ID" value="MXQ84680.1"/>
    <property type="molecule type" value="Genomic_DNA"/>
</dbReference>
<dbReference type="AlphaFoldDB" id="A0A6B0R4X1"/>
<comment type="caution">
    <text evidence="1">The sequence shown here is derived from an EMBL/GenBank/DDBJ whole genome shotgun (WGS) entry which is preliminary data.</text>
</comment>
<dbReference type="Proteomes" id="UP000322234">
    <property type="component" value="Unassembled WGS sequence"/>
</dbReference>
<gene>
    <name evidence="1" type="ORF">E5288_WYG016648</name>
</gene>